<comment type="caution">
    <text evidence="5">The sequence shown here is derived from an EMBL/GenBank/DDBJ whole genome shotgun (WGS) entry which is preliminary data.</text>
</comment>
<dbReference type="OrthoDB" id="282744at2"/>
<dbReference type="InterPro" id="IPR018062">
    <property type="entry name" value="HTH_AraC-typ_CS"/>
</dbReference>
<keyword evidence="7" id="KW-1185">Reference proteome</keyword>
<sequence length="288" mass="33592">MSPTTADAYTQRFEAVFRYIELHLSEPLSVERLSRVAHFSPFHFHRQFSQHAGISVTRYIQLMRLRRASHRLAFEDQRRIIDIALEAGFESAAAFSRAFRNAFDQSPSQFRKHPAWPPWCERYRLPVRARRHPMDVRIIDFPQTRIATLEHRGPPEKVNDAARVFIEWRKASGLSPVTHSETFGIAYDDPDTTDPQQFRFDIAGSVEHDVPANPQGIVTRFIPGGRCAVVRHHGSHERLGEAAYYLYREWLPESGEELRDYPLFFHYRNLIPDTPEHELITDVHLPLR</sequence>
<dbReference type="AlphaFoldDB" id="A0A099CXY4"/>
<dbReference type="InterPro" id="IPR020449">
    <property type="entry name" value="Tscrpt_reg_AraC-type_HTH"/>
</dbReference>
<dbReference type="GO" id="GO:0003700">
    <property type="term" value="F:DNA-binding transcription factor activity"/>
    <property type="evidence" value="ECO:0007669"/>
    <property type="project" value="InterPro"/>
</dbReference>
<protein>
    <submittedName>
        <fullName evidence="5">AraC family transcriptional regulator</fullName>
    </submittedName>
</protein>
<dbReference type="SMART" id="SM00342">
    <property type="entry name" value="HTH_ARAC"/>
    <property type="match status" value="1"/>
</dbReference>
<evidence type="ECO:0000256" key="3">
    <source>
        <dbReference type="ARBA" id="ARBA00023163"/>
    </source>
</evidence>
<dbReference type="Gene3D" id="1.10.10.60">
    <property type="entry name" value="Homeodomain-like"/>
    <property type="match status" value="2"/>
</dbReference>
<gene>
    <name evidence="6" type="ORF">HNQ86_001695</name>
    <name evidence="5" type="ORF">LF63_0102670</name>
</gene>
<dbReference type="STRING" id="1543381.LF63_0102670"/>
<name>A0A099CXY4_9GAMM</name>
<evidence type="ECO:0000313" key="6">
    <source>
        <dbReference type="EMBL" id="MBB6184350.1"/>
    </source>
</evidence>
<dbReference type="Pfam" id="PF06445">
    <property type="entry name" value="GyrI-like"/>
    <property type="match status" value="1"/>
</dbReference>
<keyword evidence="3" id="KW-0804">Transcription</keyword>
<dbReference type="EMBL" id="JACHET010000001">
    <property type="protein sequence ID" value="MBB6184350.1"/>
    <property type="molecule type" value="Genomic_DNA"/>
</dbReference>
<dbReference type="PROSITE" id="PS01124">
    <property type="entry name" value="HTH_ARAC_FAMILY_2"/>
    <property type="match status" value="1"/>
</dbReference>
<evidence type="ECO:0000256" key="1">
    <source>
        <dbReference type="ARBA" id="ARBA00023015"/>
    </source>
</evidence>
<dbReference type="InterPro" id="IPR050908">
    <property type="entry name" value="SmbC-like"/>
</dbReference>
<dbReference type="InterPro" id="IPR018060">
    <property type="entry name" value="HTH_AraC"/>
</dbReference>
<dbReference type="RefSeq" id="WP_043099461.1">
    <property type="nucleotide sequence ID" value="NZ_JACHET010000001.1"/>
</dbReference>
<dbReference type="PRINTS" id="PR00032">
    <property type="entry name" value="HTHARAC"/>
</dbReference>
<dbReference type="PROSITE" id="PS00041">
    <property type="entry name" value="HTH_ARAC_FAMILY_1"/>
    <property type="match status" value="1"/>
</dbReference>
<dbReference type="PANTHER" id="PTHR40055:SF1">
    <property type="entry name" value="TRANSCRIPTIONAL REGULATOR YGIV-RELATED"/>
    <property type="match status" value="1"/>
</dbReference>
<dbReference type="PANTHER" id="PTHR40055">
    <property type="entry name" value="TRANSCRIPTIONAL REGULATOR YGIV-RELATED"/>
    <property type="match status" value="1"/>
</dbReference>
<evidence type="ECO:0000313" key="8">
    <source>
        <dbReference type="Proteomes" id="UP000560000"/>
    </source>
</evidence>
<dbReference type="SUPFAM" id="SSF55136">
    <property type="entry name" value="Probable bacterial effector-binding domain"/>
    <property type="match status" value="1"/>
</dbReference>
<evidence type="ECO:0000259" key="4">
    <source>
        <dbReference type="PROSITE" id="PS01124"/>
    </source>
</evidence>
<dbReference type="Pfam" id="PF12833">
    <property type="entry name" value="HTH_18"/>
    <property type="match status" value="1"/>
</dbReference>
<dbReference type="InterPro" id="IPR029442">
    <property type="entry name" value="GyrI-like"/>
</dbReference>
<accession>A0A099CXY4</accession>
<reference evidence="6 8" key="2">
    <citation type="submission" date="2020-08" db="EMBL/GenBank/DDBJ databases">
        <title>Genomic Encyclopedia of Type Strains, Phase IV (KMG-IV): sequencing the most valuable type-strain genomes for metagenomic binning, comparative biology and taxonomic classification.</title>
        <authorList>
            <person name="Goeker M."/>
        </authorList>
    </citation>
    <scope>NUCLEOTIDE SEQUENCE [LARGE SCALE GENOMIC DNA]</scope>
    <source>
        <strain evidence="6 8">DSM 107085</strain>
    </source>
</reference>
<reference evidence="5 7" key="1">
    <citation type="submission" date="2014-09" db="EMBL/GenBank/DDBJ databases">
        <title>Xanthomonadaceae 3.5X direct submission.</title>
        <authorList>
            <person name="Fang T."/>
            <person name="Wang H."/>
        </authorList>
    </citation>
    <scope>NUCLEOTIDE SEQUENCE [LARGE SCALE GENOMIC DNA]</scope>
    <source>
        <strain evidence="5 7">3.5X</strain>
    </source>
</reference>
<dbReference type="EMBL" id="JROI01000007">
    <property type="protein sequence ID" value="KGI78853.1"/>
    <property type="molecule type" value="Genomic_DNA"/>
</dbReference>
<dbReference type="SUPFAM" id="SSF46689">
    <property type="entry name" value="Homeodomain-like"/>
    <property type="match status" value="2"/>
</dbReference>
<dbReference type="SMART" id="SM00871">
    <property type="entry name" value="AraC_E_bind"/>
    <property type="match status" value="1"/>
</dbReference>
<dbReference type="HOGENOM" id="CLU_000445_81_1_6"/>
<keyword evidence="1" id="KW-0805">Transcription regulation</keyword>
<evidence type="ECO:0000313" key="5">
    <source>
        <dbReference type="EMBL" id="KGI78853.1"/>
    </source>
</evidence>
<dbReference type="Proteomes" id="UP000029708">
    <property type="component" value="Unassembled WGS sequence"/>
</dbReference>
<organism evidence="5 7">
    <name type="scientific">Oleiagrimonas soli</name>
    <dbReference type="NCBI Taxonomy" id="1543381"/>
    <lineage>
        <taxon>Bacteria</taxon>
        <taxon>Pseudomonadati</taxon>
        <taxon>Pseudomonadota</taxon>
        <taxon>Gammaproteobacteria</taxon>
        <taxon>Lysobacterales</taxon>
        <taxon>Rhodanobacteraceae</taxon>
        <taxon>Oleiagrimonas</taxon>
    </lineage>
</organism>
<proteinExistence type="predicted"/>
<dbReference type="Proteomes" id="UP000560000">
    <property type="component" value="Unassembled WGS sequence"/>
</dbReference>
<evidence type="ECO:0000256" key="2">
    <source>
        <dbReference type="ARBA" id="ARBA00023125"/>
    </source>
</evidence>
<dbReference type="InterPro" id="IPR010499">
    <property type="entry name" value="AraC_E-bd"/>
</dbReference>
<dbReference type="InterPro" id="IPR011256">
    <property type="entry name" value="Reg_factor_effector_dom_sf"/>
</dbReference>
<feature type="domain" description="HTH araC/xylS-type" evidence="4">
    <location>
        <begin position="14"/>
        <end position="113"/>
    </location>
</feature>
<evidence type="ECO:0000313" key="7">
    <source>
        <dbReference type="Proteomes" id="UP000029708"/>
    </source>
</evidence>
<dbReference type="InterPro" id="IPR009057">
    <property type="entry name" value="Homeodomain-like_sf"/>
</dbReference>
<keyword evidence="2" id="KW-0238">DNA-binding</keyword>
<dbReference type="GO" id="GO:0043565">
    <property type="term" value="F:sequence-specific DNA binding"/>
    <property type="evidence" value="ECO:0007669"/>
    <property type="project" value="InterPro"/>
</dbReference>
<dbReference type="Gene3D" id="3.20.80.10">
    <property type="entry name" value="Regulatory factor, effector binding domain"/>
    <property type="match status" value="1"/>
</dbReference>